<name>X1UDC1_9ZZZZ</name>
<dbReference type="AlphaFoldDB" id="X1UDC1"/>
<feature type="non-terminal residue" evidence="1">
    <location>
        <position position="1"/>
    </location>
</feature>
<gene>
    <name evidence="1" type="ORF">S12H4_48153</name>
</gene>
<reference evidence="1" key="1">
    <citation type="journal article" date="2014" name="Front. Microbiol.">
        <title>High frequency of phylogenetically diverse reductive dehalogenase-homologous genes in deep subseafloor sedimentary metagenomes.</title>
        <authorList>
            <person name="Kawai M."/>
            <person name="Futagami T."/>
            <person name="Toyoda A."/>
            <person name="Takaki Y."/>
            <person name="Nishi S."/>
            <person name="Hori S."/>
            <person name="Arai W."/>
            <person name="Tsubouchi T."/>
            <person name="Morono Y."/>
            <person name="Uchiyama I."/>
            <person name="Ito T."/>
            <person name="Fujiyama A."/>
            <person name="Inagaki F."/>
            <person name="Takami H."/>
        </authorList>
    </citation>
    <scope>NUCLEOTIDE SEQUENCE</scope>
    <source>
        <strain evidence="1">Expedition CK06-06</strain>
    </source>
</reference>
<dbReference type="EMBL" id="BARW01030060">
    <property type="protein sequence ID" value="GAJ15469.1"/>
    <property type="molecule type" value="Genomic_DNA"/>
</dbReference>
<protein>
    <submittedName>
        <fullName evidence="1">Uncharacterized protein</fullName>
    </submittedName>
</protein>
<sequence>ASFDEDTGTITLQGTGFSAKIVTGTIYRILNISSVEIEVGAIAAALGNPTGDMSAVAQSDAAALAAYIKQLKEHYRAHDQTRICLVVPDLANLASDLPNTAIKAELDKIGSVSLLDQGGVDGGQEDWDTYDLVVVGSNDYAAFVNTNIDYPEPAMAFNILCIQLVITS</sequence>
<organism evidence="1">
    <name type="scientific">marine sediment metagenome</name>
    <dbReference type="NCBI Taxonomy" id="412755"/>
    <lineage>
        <taxon>unclassified sequences</taxon>
        <taxon>metagenomes</taxon>
        <taxon>ecological metagenomes</taxon>
    </lineage>
</organism>
<accession>X1UDC1</accession>
<comment type="caution">
    <text evidence="1">The sequence shown here is derived from an EMBL/GenBank/DDBJ whole genome shotgun (WGS) entry which is preliminary data.</text>
</comment>
<evidence type="ECO:0000313" key="1">
    <source>
        <dbReference type="EMBL" id="GAJ15469.1"/>
    </source>
</evidence>
<proteinExistence type="predicted"/>